<protein>
    <recommendedName>
        <fullName evidence="3">SLEI domain protein, PF07620 family</fullName>
    </recommendedName>
</protein>
<comment type="caution">
    <text evidence="1">The sequence shown here is derived from an EMBL/GenBank/DDBJ whole genome shotgun (WGS) entry which is preliminary data.</text>
</comment>
<evidence type="ECO:0000313" key="2">
    <source>
        <dbReference type="Proteomes" id="UP000012099"/>
    </source>
</evidence>
<evidence type="ECO:0000313" key="1">
    <source>
        <dbReference type="EMBL" id="EMN01056.1"/>
    </source>
</evidence>
<name>A0ABN0J2F0_9LEPT</name>
<sequence>MIPLLKSFIKFKFYNIFTKSNIKKISFLLTAYLKTEFCFIKKI</sequence>
<evidence type="ECO:0008006" key="3">
    <source>
        <dbReference type="Google" id="ProtNLM"/>
    </source>
</evidence>
<dbReference type="EMBL" id="AHMH02000067">
    <property type="protein sequence ID" value="EMN01056.1"/>
    <property type="molecule type" value="Genomic_DNA"/>
</dbReference>
<accession>A0ABN0J2F0</accession>
<gene>
    <name evidence="1" type="ORF">LEP1GSC035_2805</name>
</gene>
<dbReference type="Proteomes" id="UP000012099">
    <property type="component" value="Unassembled WGS sequence"/>
</dbReference>
<organism evidence="1 2">
    <name type="scientific">Leptospira noguchii str. 2007001578</name>
    <dbReference type="NCBI Taxonomy" id="1049974"/>
    <lineage>
        <taxon>Bacteria</taxon>
        <taxon>Pseudomonadati</taxon>
        <taxon>Spirochaetota</taxon>
        <taxon>Spirochaetia</taxon>
        <taxon>Leptospirales</taxon>
        <taxon>Leptospiraceae</taxon>
        <taxon>Leptospira</taxon>
    </lineage>
</organism>
<reference evidence="1 2" key="1">
    <citation type="submission" date="2013-01" db="EMBL/GenBank/DDBJ databases">
        <authorList>
            <person name="Harkins D.M."/>
            <person name="Durkin A.S."/>
            <person name="Brinkac L.M."/>
            <person name="Haft D.H."/>
            <person name="Selengut J.D."/>
            <person name="Sanka R."/>
            <person name="DePew J."/>
            <person name="Purushe J."/>
            <person name="Whelen A.C."/>
            <person name="Vinetz J.M."/>
            <person name="Sutton G.G."/>
            <person name="Nierman W.C."/>
            <person name="Fouts D.E."/>
        </authorList>
    </citation>
    <scope>NUCLEOTIDE SEQUENCE [LARGE SCALE GENOMIC DNA]</scope>
    <source>
        <strain evidence="1 2">2007001578</strain>
    </source>
</reference>
<proteinExistence type="predicted"/>
<keyword evidence="2" id="KW-1185">Reference proteome</keyword>